<accession>A0A5M2GVC4</accession>
<proteinExistence type="predicted"/>
<comment type="caution">
    <text evidence="2">The sequence shown here is derived from an EMBL/GenBank/DDBJ whole genome shotgun (WGS) entry which is preliminary data.</text>
</comment>
<reference evidence="2 3" key="1">
    <citation type="submission" date="2019-11" db="EMBL/GenBank/DDBJ databases">
        <authorList>
            <consortium name="PulseNet: The National Subtyping Network for Foodborne Disease Surveillance"/>
            <person name="Tarr C.L."/>
            <person name="Trees E."/>
            <person name="Katz L.S."/>
            <person name="Carleton-Romer H.A."/>
            <person name="Stroika S."/>
            <person name="Kucerova Z."/>
            <person name="Roache K.F."/>
            <person name="Sabol A.L."/>
            <person name="Besser J."/>
            <person name="Gerner-Smidt P."/>
        </authorList>
    </citation>
    <scope>NUCLEOTIDE SEQUENCE [LARGE SCALE GENOMIC DNA]</scope>
    <source>
        <strain evidence="1 4">1988D-2602</strain>
        <strain evidence="2 3">PNUSAC013627</strain>
    </source>
</reference>
<evidence type="ECO:0000313" key="2">
    <source>
        <dbReference type="EMBL" id="EDP6814210.1"/>
    </source>
</evidence>
<gene>
    <name evidence="1" type="ORF">A0Y59_06570</name>
    <name evidence="2" type="ORF">GL567_01275</name>
</gene>
<dbReference type="Gene3D" id="1.10.3230.30">
    <property type="entry name" value="Phage gp6-like head-tail connector protein"/>
    <property type="match status" value="1"/>
</dbReference>
<dbReference type="RefSeq" id="WP_012661559.1">
    <property type="nucleotide sequence ID" value="NZ_CP176593.1"/>
</dbReference>
<organism evidence="2 3">
    <name type="scientific">Campylobacter lari</name>
    <dbReference type="NCBI Taxonomy" id="201"/>
    <lineage>
        <taxon>Bacteria</taxon>
        <taxon>Pseudomonadati</taxon>
        <taxon>Campylobacterota</taxon>
        <taxon>Epsilonproteobacteria</taxon>
        <taxon>Campylobacterales</taxon>
        <taxon>Campylobacteraceae</taxon>
        <taxon>Campylobacter</taxon>
    </lineage>
</organism>
<sequence length="145" mass="17027">MIIKELNAPEKTLINIKELREFLRIDSEVFDESIKQSLKAAITEFENRTNRILVKNNYEISFFNERVVLAPFNSLENAQFKAEFKTNSNVLYCEGSGRMIVNLGYEELPEDIKLWLKNYCLHAFENTSFPNISKALINRYKISFF</sequence>
<dbReference type="OMA" id="MNEFETR"/>
<dbReference type="EMBL" id="AANNSE010000001">
    <property type="protein sequence ID" value="EDP6814210.1"/>
    <property type="molecule type" value="Genomic_DNA"/>
</dbReference>
<dbReference type="Proteomes" id="UP000471322">
    <property type="component" value="Unassembled WGS sequence"/>
</dbReference>
<evidence type="ECO:0000313" key="4">
    <source>
        <dbReference type="Proteomes" id="UP000533324"/>
    </source>
</evidence>
<evidence type="ECO:0000313" key="3">
    <source>
        <dbReference type="Proteomes" id="UP000471322"/>
    </source>
</evidence>
<protein>
    <submittedName>
        <fullName evidence="2">Phage gp6-like head-tail connector protein</fullName>
    </submittedName>
</protein>
<dbReference type="AlphaFoldDB" id="A0A5M2GVC4"/>
<dbReference type="EMBL" id="AABVCV010000011">
    <property type="protein sequence ID" value="EAJ1254834.1"/>
    <property type="molecule type" value="Genomic_DNA"/>
</dbReference>
<name>A0A5M2GVC4_CAMLA</name>
<dbReference type="Proteomes" id="UP000533324">
    <property type="component" value="Unassembled WGS sequence"/>
</dbReference>
<evidence type="ECO:0000313" key="1">
    <source>
        <dbReference type="EMBL" id="EAJ1254834.1"/>
    </source>
</evidence>
<dbReference type="CDD" id="cd08054">
    <property type="entry name" value="gp6"/>
    <property type="match status" value="1"/>
</dbReference>